<proteinExistence type="predicted"/>
<evidence type="ECO:0000313" key="9">
    <source>
        <dbReference type="Proteomes" id="UP000694044"/>
    </source>
</evidence>
<feature type="transmembrane region" description="Helical" evidence="7">
    <location>
        <begin position="471"/>
        <end position="493"/>
    </location>
</feature>
<evidence type="ECO:0000256" key="5">
    <source>
        <dbReference type="ARBA" id="ARBA00023136"/>
    </source>
</evidence>
<dbReference type="InterPro" id="IPR049941">
    <property type="entry name" value="LPLAT_7/PORCN-like"/>
</dbReference>
<evidence type="ECO:0000256" key="3">
    <source>
        <dbReference type="ARBA" id="ARBA00022692"/>
    </source>
</evidence>
<protein>
    <submittedName>
        <fullName evidence="8">Lysophospholipid acyltransferase 1</fullName>
    </submittedName>
</protein>
<keyword evidence="2" id="KW-0808">Transferase</keyword>
<dbReference type="GO" id="GO:0030258">
    <property type="term" value="P:lipid modification"/>
    <property type="evidence" value="ECO:0007669"/>
    <property type="project" value="TreeGrafter"/>
</dbReference>
<keyword evidence="6 8" id="KW-0012">Acyltransferase</keyword>
<dbReference type="GO" id="GO:0016020">
    <property type="term" value="C:membrane"/>
    <property type="evidence" value="ECO:0007669"/>
    <property type="project" value="UniProtKB-SubCell"/>
</dbReference>
<keyword evidence="9" id="KW-1185">Reference proteome</keyword>
<dbReference type="OrthoDB" id="286734at2759"/>
<feature type="transmembrane region" description="Helical" evidence="7">
    <location>
        <begin position="202"/>
        <end position="219"/>
    </location>
</feature>
<dbReference type="InterPro" id="IPR004299">
    <property type="entry name" value="MBOAT_fam"/>
</dbReference>
<keyword evidence="4 7" id="KW-1133">Transmembrane helix</keyword>
<feature type="transmembrane region" description="Helical" evidence="7">
    <location>
        <begin position="162"/>
        <end position="182"/>
    </location>
</feature>
<comment type="subcellular location">
    <subcellularLocation>
        <location evidence="1">Membrane</location>
        <topology evidence="1">Multi-pass membrane protein</topology>
    </subcellularLocation>
</comment>
<dbReference type="GO" id="GO:0016746">
    <property type="term" value="F:acyltransferase activity"/>
    <property type="evidence" value="ECO:0007669"/>
    <property type="project" value="UniProtKB-KW"/>
</dbReference>
<dbReference type="PANTHER" id="PTHR13906:SF4">
    <property type="entry name" value="LYSOPHOSPHOLIPID ACYLTRANSFERASE 6"/>
    <property type="match status" value="1"/>
</dbReference>
<sequence length="578" mass="63824">MARCGPVKRCESRALQHVIPAPLPRIEAPATFHPLYPISPSRIDCAILSQPAYLRHLHDRINRLASSTHVAHDINRSSAILAILAASHSCFCVAFCMASQVLSALSNAATPLQFSTLNQHLAQLSELVGVPVDQLRCVACLLGVYPLAFVVRKLPSTTAKHWLHICVGVSIAQFVYGAGWLHSLLSALLTYALVRVLPPTRAPLVVFLANMAYVAALHVHRMRVNYMGWSMDATASQMLLLIKLTSFAFNFHDGVVPSATAVQSGDSEHMKKVKQSRKLLAVPEIPSLLEFLGFVYCFTTFLAGPAFEFKEYSDAIHRTRFVDRNGVRRNVSPARAALSKLVLGLGLMGLLVRFGALADLKEILSDDDQSMLAKWGRLLVALFLTRAKYYVAWKLAEGATVLTGTGFEGFDEQNNPRGWDGVSNVDILGFELGANVREISRAWNKGTQNWLERYVYTRTGNSLLATYSVSALWHGFYPGYYLFFLTVPLATAVNRLARRHVRPYVVGSPTKPLYDFVGMLCTAMVVNYLAVSFVVLSWEDAVAGFRSMRFAGHVGLVVCYLLLTFVPVKKTANAKKTV</sequence>
<evidence type="ECO:0000256" key="4">
    <source>
        <dbReference type="ARBA" id="ARBA00022989"/>
    </source>
</evidence>
<accession>A0A8T1W9A4</accession>
<evidence type="ECO:0000256" key="1">
    <source>
        <dbReference type="ARBA" id="ARBA00004141"/>
    </source>
</evidence>
<name>A0A8T1W9A4_9STRA</name>
<evidence type="ECO:0000256" key="2">
    <source>
        <dbReference type="ARBA" id="ARBA00022679"/>
    </source>
</evidence>
<evidence type="ECO:0000256" key="7">
    <source>
        <dbReference type="SAM" id="Phobius"/>
    </source>
</evidence>
<dbReference type="PANTHER" id="PTHR13906">
    <property type="entry name" value="PORCUPINE"/>
    <property type="match status" value="1"/>
</dbReference>
<feature type="transmembrane region" description="Helical" evidence="7">
    <location>
        <begin position="513"/>
        <end position="538"/>
    </location>
</feature>
<organism evidence="8 9">
    <name type="scientific">Phytophthora pseudosyringae</name>
    <dbReference type="NCBI Taxonomy" id="221518"/>
    <lineage>
        <taxon>Eukaryota</taxon>
        <taxon>Sar</taxon>
        <taxon>Stramenopiles</taxon>
        <taxon>Oomycota</taxon>
        <taxon>Peronosporomycetes</taxon>
        <taxon>Peronosporales</taxon>
        <taxon>Peronosporaceae</taxon>
        <taxon>Phytophthora</taxon>
    </lineage>
</organism>
<feature type="transmembrane region" description="Helical" evidence="7">
    <location>
        <begin position="79"/>
        <end position="102"/>
    </location>
</feature>
<feature type="transmembrane region" description="Helical" evidence="7">
    <location>
        <begin position="341"/>
        <end position="360"/>
    </location>
</feature>
<feature type="transmembrane region" description="Helical" evidence="7">
    <location>
        <begin position="550"/>
        <end position="568"/>
    </location>
</feature>
<keyword evidence="3 7" id="KW-0812">Transmembrane</keyword>
<evidence type="ECO:0000256" key="6">
    <source>
        <dbReference type="ARBA" id="ARBA00023315"/>
    </source>
</evidence>
<feature type="transmembrane region" description="Helical" evidence="7">
    <location>
        <begin position="133"/>
        <end position="150"/>
    </location>
</feature>
<comment type="caution">
    <text evidence="8">The sequence shown here is derived from an EMBL/GenBank/DDBJ whole genome shotgun (WGS) entry which is preliminary data.</text>
</comment>
<evidence type="ECO:0000313" key="8">
    <source>
        <dbReference type="EMBL" id="KAG7388760.1"/>
    </source>
</evidence>
<keyword evidence="5 7" id="KW-0472">Membrane</keyword>
<dbReference type="EMBL" id="JAGDFM010000054">
    <property type="protein sequence ID" value="KAG7388760.1"/>
    <property type="molecule type" value="Genomic_DNA"/>
</dbReference>
<gene>
    <name evidence="8" type="primary">MBOAT1_1</name>
    <name evidence="8" type="ORF">PHYPSEUDO_011779</name>
</gene>
<dbReference type="AlphaFoldDB" id="A0A8T1W9A4"/>
<dbReference type="Proteomes" id="UP000694044">
    <property type="component" value="Unassembled WGS sequence"/>
</dbReference>
<dbReference type="Pfam" id="PF03062">
    <property type="entry name" value="MBOAT"/>
    <property type="match status" value="1"/>
</dbReference>
<reference evidence="8" key="1">
    <citation type="submission" date="2021-02" db="EMBL/GenBank/DDBJ databases">
        <authorList>
            <person name="Palmer J.M."/>
        </authorList>
    </citation>
    <scope>NUCLEOTIDE SEQUENCE</scope>
    <source>
        <strain evidence="8">SCRP734</strain>
    </source>
</reference>